<accession>A0ABY4DXZ8</accession>
<reference evidence="2 3" key="1">
    <citation type="journal article" date="2022" name="Res Sq">
        <title>Evolution of multicellular longitudinally dividing oral cavity symbionts (Neisseriaceae).</title>
        <authorList>
            <person name="Nyongesa S."/>
            <person name="Weber P."/>
            <person name="Bernet E."/>
            <person name="Pullido F."/>
            <person name="Nieckarz M."/>
            <person name="Delaby M."/>
            <person name="Nieves C."/>
            <person name="Viehboeck T."/>
            <person name="Krause N."/>
            <person name="Rivera-Millot A."/>
            <person name="Nakamura A."/>
            <person name="Vischer N."/>
            <person name="VanNieuwenhze M."/>
            <person name="Brun Y."/>
            <person name="Cava F."/>
            <person name="Bulgheresi S."/>
            <person name="Veyrier F."/>
        </authorList>
    </citation>
    <scope>NUCLEOTIDE SEQUENCE [LARGE SCALE GENOMIC DNA]</scope>
    <source>
        <strain evidence="2 3">SN4</strain>
    </source>
</reference>
<keyword evidence="3" id="KW-1185">Reference proteome</keyword>
<organism evidence="2 3">
    <name type="scientific">Vitreoscilla massiliensis</name>
    <dbReference type="NCBI Taxonomy" id="1689272"/>
    <lineage>
        <taxon>Bacteria</taxon>
        <taxon>Pseudomonadati</taxon>
        <taxon>Pseudomonadota</taxon>
        <taxon>Betaproteobacteria</taxon>
        <taxon>Neisseriales</taxon>
        <taxon>Neisseriaceae</taxon>
        <taxon>Vitreoscilla</taxon>
    </lineage>
</organism>
<keyword evidence="1" id="KW-0732">Signal</keyword>
<evidence type="ECO:0000313" key="3">
    <source>
        <dbReference type="Proteomes" id="UP000832011"/>
    </source>
</evidence>
<dbReference type="PANTHER" id="PTHR40590">
    <property type="entry name" value="CYTOPLASMIC PROTEIN-RELATED"/>
    <property type="match status" value="1"/>
</dbReference>
<dbReference type="EMBL" id="CP091511">
    <property type="protein sequence ID" value="UOO88389.1"/>
    <property type="molecule type" value="Genomic_DNA"/>
</dbReference>
<protein>
    <submittedName>
        <fullName evidence="2">TraB/GumN family protein</fullName>
    </submittedName>
</protein>
<dbReference type="CDD" id="cd14789">
    <property type="entry name" value="Tiki"/>
    <property type="match status" value="1"/>
</dbReference>
<dbReference type="InterPro" id="IPR002816">
    <property type="entry name" value="TraB/PrgY/GumN_fam"/>
</dbReference>
<proteinExistence type="predicted"/>
<dbReference type="PANTHER" id="PTHR40590:SF1">
    <property type="entry name" value="CYTOPLASMIC PROTEIN"/>
    <property type="match status" value="1"/>
</dbReference>
<evidence type="ECO:0000256" key="1">
    <source>
        <dbReference type="SAM" id="SignalP"/>
    </source>
</evidence>
<feature type="signal peptide" evidence="1">
    <location>
        <begin position="1"/>
        <end position="21"/>
    </location>
</feature>
<sequence>MAQMLWLLWCVSWLLLNSAWAGDTDGGFVWKVHKQGQPVSYLIGTVHLGKQGAVLPPAYARIVATQKTLLVESNEDDWSGAQGQRLQRQMAALIVGDAPLKHSIGMDRVKRINAAFRRNGSSLMLQADDDMAPWMAWMAMATDYNMPGYSMNTGIDVLLLQAAKSRKRKIVALETLEPLYLFKRIPTARLLRAIDADLDYAQIAQQEQVQMLQQYHSGNSKALVAKILDADDAVKHYPKQDRQFWKQWLFGDLLQQRNVAWMPKIEAHLQAEPTLVAVGTAHLFGGSGLIVLLRERGYTVTPYRI</sequence>
<dbReference type="InterPro" id="IPR047111">
    <property type="entry name" value="YbaP-like"/>
</dbReference>
<dbReference type="Proteomes" id="UP000832011">
    <property type="component" value="Chromosome"/>
</dbReference>
<feature type="chain" id="PRO_5045346149" evidence="1">
    <location>
        <begin position="22"/>
        <end position="305"/>
    </location>
</feature>
<evidence type="ECO:0000313" key="2">
    <source>
        <dbReference type="EMBL" id="UOO88389.1"/>
    </source>
</evidence>
<dbReference type="Pfam" id="PF01963">
    <property type="entry name" value="TraB_PrgY_gumN"/>
    <property type="match status" value="1"/>
</dbReference>
<gene>
    <name evidence="2" type="ORF">LVJ82_13020</name>
</gene>
<name>A0ABY4DXZ8_9NEIS</name>
<dbReference type="RefSeq" id="WP_058357929.1">
    <property type="nucleotide sequence ID" value="NZ_CABKVG010000010.1"/>
</dbReference>